<dbReference type="SUPFAM" id="SSF63712">
    <property type="entry name" value="Nicotinic receptor ligand binding domain-like"/>
    <property type="match status" value="1"/>
</dbReference>
<dbReference type="InterPro" id="IPR002394">
    <property type="entry name" value="Nicotinic_acetylcholine_rcpt"/>
</dbReference>
<feature type="non-terminal residue" evidence="17">
    <location>
        <position position="1"/>
    </location>
</feature>
<keyword evidence="7 14" id="KW-0472">Membrane</keyword>
<evidence type="ECO:0000256" key="11">
    <source>
        <dbReference type="ARBA" id="ARBA00023286"/>
    </source>
</evidence>
<dbReference type="PANTHER" id="PTHR18945">
    <property type="entry name" value="NEUROTRANSMITTER GATED ION CHANNEL"/>
    <property type="match status" value="1"/>
</dbReference>
<dbReference type="CDD" id="cd19051">
    <property type="entry name" value="LGIC_TM_cation"/>
    <property type="match status" value="1"/>
</dbReference>
<evidence type="ECO:0000259" key="16">
    <source>
        <dbReference type="Pfam" id="PF02932"/>
    </source>
</evidence>
<comment type="caution">
    <text evidence="17">The sequence shown here is derived from an EMBL/GenBank/DDBJ whole genome shotgun (WGS) entry which is preliminary data.</text>
</comment>
<dbReference type="SUPFAM" id="SSF90112">
    <property type="entry name" value="Neurotransmitter-gated ion-channel transmembrane pore"/>
    <property type="match status" value="1"/>
</dbReference>
<dbReference type="InterPro" id="IPR036719">
    <property type="entry name" value="Neuro-gated_channel_TM_sf"/>
</dbReference>
<keyword evidence="10" id="KW-0325">Glycoprotein</keyword>
<dbReference type="InterPro" id="IPR036734">
    <property type="entry name" value="Neur_chan_lig-bd_sf"/>
</dbReference>
<comment type="similarity">
    <text evidence="14">Belongs to the ligand-gated ion channel (TC 1.A.9) family.</text>
</comment>
<dbReference type="NCBIfam" id="TIGR00860">
    <property type="entry name" value="LIC"/>
    <property type="match status" value="1"/>
</dbReference>
<keyword evidence="2" id="KW-1003">Cell membrane</keyword>
<sequence>VKVGEEGPDEKIAKTVEHRLLQDLIYSKSYSREVRPALHNSDVLRVQFSMSLVQIVDVDEKAETLKVNAWTTQEWKDPFLTWDPNYYDGITEINVEPDMVWLPVIILYNNAAKGFTGGLEKYKTKVVIDNNGTVTWFAATQFISSCKQNIRFFPYDEQHCFLKFGSWTYSTKFLDMYKTQQKADMSNYIKNGEWEVLDVPVTENKLYYHCCPDPYSDITFTIHMKRKVLYYLFNLIIPTTIIVTFILVGFCLPPITGERVTLNITVLLTMTVFLNIASNTLPSTSDSIPLLGDYYLILMIQNCFAILATVIVLRYYYAGPTRMPERLRVIINEWIASCLFFVITQKPKGKGISRWCGKQTEETCFDCDDTGESFIVHNGNNTTGERIALIELGPKSPIPRANGILHKARKTSGSGSPTKSKSEPAINALVGEHSGASERRMRRRKLPIIPKRSNTLNTLQNRVLEGTGVLTRRVKDENQQAEIADEWEFAAIVLDRLFFVLFFLSSLAPLMVFFMSAPTPIPSLVESQ</sequence>
<proteinExistence type="inferred from homology"/>
<evidence type="ECO:0000259" key="15">
    <source>
        <dbReference type="Pfam" id="PF02931"/>
    </source>
</evidence>
<feature type="domain" description="Neurotransmitter-gated ion-channel transmembrane" evidence="16">
    <location>
        <begin position="235"/>
        <end position="507"/>
    </location>
</feature>
<evidence type="ECO:0000313" key="17">
    <source>
        <dbReference type="EMBL" id="CAH3041862.1"/>
    </source>
</evidence>
<keyword evidence="11" id="KW-1071">Ligand-gated ion channel</keyword>
<evidence type="ECO:0000256" key="7">
    <source>
        <dbReference type="ARBA" id="ARBA00023136"/>
    </source>
</evidence>
<dbReference type="InterPro" id="IPR006202">
    <property type="entry name" value="Neur_chan_lig-bd"/>
</dbReference>
<dbReference type="Pfam" id="PF02932">
    <property type="entry name" value="Neur_chan_memb"/>
    <property type="match status" value="1"/>
</dbReference>
<keyword evidence="8" id="KW-1015">Disulfide bond</keyword>
<evidence type="ECO:0000256" key="1">
    <source>
        <dbReference type="ARBA" id="ARBA00022448"/>
    </source>
</evidence>
<evidence type="ECO:0000256" key="2">
    <source>
        <dbReference type="ARBA" id="ARBA00022475"/>
    </source>
</evidence>
<dbReference type="Gene3D" id="2.70.170.10">
    <property type="entry name" value="Neurotransmitter-gated ion-channel ligand-binding domain"/>
    <property type="match status" value="1"/>
</dbReference>
<dbReference type="Gene3D" id="1.20.58.390">
    <property type="entry name" value="Neurotransmitter-gated ion-channel transmembrane domain"/>
    <property type="match status" value="2"/>
</dbReference>
<keyword evidence="4 14" id="KW-1133">Transmembrane helix</keyword>
<keyword evidence="18" id="KW-1185">Reference proteome</keyword>
<dbReference type="PRINTS" id="PR00252">
    <property type="entry name" value="NRIONCHANNEL"/>
</dbReference>
<dbReference type="Proteomes" id="UP001159405">
    <property type="component" value="Unassembled WGS sequence"/>
</dbReference>
<evidence type="ECO:0000256" key="12">
    <source>
        <dbReference type="ARBA" id="ARBA00023303"/>
    </source>
</evidence>
<dbReference type="EMBL" id="CALNXK010000009">
    <property type="protein sequence ID" value="CAH3041862.1"/>
    <property type="molecule type" value="Genomic_DNA"/>
</dbReference>
<dbReference type="InterPro" id="IPR006029">
    <property type="entry name" value="Neurotrans-gated_channel_TM"/>
</dbReference>
<evidence type="ECO:0000256" key="10">
    <source>
        <dbReference type="ARBA" id="ARBA00023180"/>
    </source>
</evidence>
<evidence type="ECO:0000256" key="13">
    <source>
        <dbReference type="ARBA" id="ARBA00034099"/>
    </source>
</evidence>
<evidence type="ECO:0000313" key="18">
    <source>
        <dbReference type="Proteomes" id="UP001159405"/>
    </source>
</evidence>
<keyword evidence="3 14" id="KW-0812">Transmembrane</keyword>
<dbReference type="CDD" id="cd18997">
    <property type="entry name" value="LGIC_ECD_nAChR"/>
    <property type="match status" value="1"/>
</dbReference>
<keyword evidence="5" id="KW-0770">Synapse</keyword>
<organism evidence="17 18">
    <name type="scientific">Porites lobata</name>
    <dbReference type="NCBI Taxonomy" id="104759"/>
    <lineage>
        <taxon>Eukaryota</taxon>
        <taxon>Metazoa</taxon>
        <taxon>Cnidaria</taxon>
        <taxon>Anthozoa</taxon>
        <taxon>Hexacorallia</taxon>
        <taxon>Scleractinia</taxon>
        <taxon>Fungiina</taxon>
        <taxon>Poritidae</taxon>
        <taxon>Porites</taxon>
    </lineage>
</organism>
<comment type="subcellular location">
    <subcellularLocation>
        <location evidence="13">Synaptic cell membrane</location>
        <topology evidence="13">Multi-pass membrane protein</topology>
    </subcellularLocation>
</comment>
<evidence type="ECO:0000256" key="5">
    <source>
        <dbReference type="ARBA" id="ARBA00023018"/>
    </source>
</evidence>
<dbReference type="InterPro" id="IPR038050">
    <property type="entry name" value="Neuro_actylchol_rec"/>
</dbReference>
<keyword evidence="6 14" id="KW-0406">Ion transport</keyword>
<dbReference type="InterPro" id="IPR006201">
    <property type="entry name" value="Neur_channel"/>
</dbReference>
<dbReference type="Pfam" id="PF02931">
    <property type="entry name" value="Neur_chan_LBD"/>
    <property type="match status" value="1"/>
</dbReference>
<evidence type="ECO:0000256" key="9">
    <source>
        <dbReference type="ARBA" id="ARBA00023170"/>
    </source>
</evidence>
<feature type="transmembrane region" description="Helical" evidence="14">
    <location>
        <begin position="497"/>
        <end position="517"/>
    </location>
</feature>
<protein>
    <submittedName>
        <fullName evidence="17">Uncharacterized protein</fullName>
    </submittedName>
</protein>
<keyword evidence="1 14" id="KW-0813">Transport</keyword>
<evidence type="ECO:0000256" key="4">
    <source>
        <dbReference type="ARBA" id="ARBA00022989"/>
    </source>
</evidence>
<keyword evidence="12 14" id="KW-0407">Ion channel</keyword>
<feature type="transmembrane region" description="Helical" evidence="14">
    <location>
        <begin position="228"/>
        <end position="252"/>
    </location>
</feature>
<evidence type="ECO:0000256" key="6">
    <source>
        <dbReference type="ARBA" id="ARBA00023065"/>
    </source>
</evidence>
<feature type="transmembrane region" description="Helical" evidence="14">
    <location>
        <begin position="294"/>
        <end position="317"/>
    </location>
</feature>
<evidence type="ECO:0000256" key="3">
    <source>
        <dbReference type="ARBA" id="ARBA00022692"/>
    </source>
</evidence>
<dbReference type="PRINTS" id="PR00254">
    <property type="entry name" value="NICOTINICR"/>
</dbReference>
<dbReference type="PROSITE" id="PS00236">
    <property type="entry name" value="NEUROTR_ION_CHANNEL"/>
    <property type="match status" value="1"/>
</dbReference>
<dbReference type="InterPro" id="IPR018000">
    <property type="entry name" value="Neurotransmitter_ion_chnl_CS"/>
</dbReference>
<feature type="domain" description="Neurotransmitter-gated ion-channel ligand-binding" evidence="15">
    <location>
        <begin position="17"/>
        <end position="228"/>
    </location>
</feature>
<evidence type="ECO:0000256" key="14">
    <source>
        <dbReference type="RuleBase" id="RU000687"/>
    </source>
</evidence>
<reference evidence="17 18" key="1">
    <citation type="submission" date="2022-05" db="EMBL/GenBank/DDBJ databases">
        <authorList>
            <consortium name="Genoscope - CEA"/>
            <person name="William W."/>
        </authorList>
    </citation>
    <scope>NUCLEOTIDE SEQUENCE [LARGE SCALE GENOMIC DNA]</scope>
</reference>
<evidence type="ECO:0000256" key="8">
    <source>
        <dbReference type="ARBA" id="ARBA00023157"/>
    </source>
</evidence>
<accession>A0ABN8N641</accession>
<name>A0ABN8N641_9CNID</name>
<feature type="transmembrane region" description="Helical" evidence="14">
    <location>
        <begin position="264"/>
        <end position="282"/>
    </location>
</feature>
<keyword evidence="9" id="KW-0675">Receptor</keyword>
<gene>
    <name evidence="17" type="ORF">PLOB_00047965</name>
</gene>